<feature type="region of interest" description="Disordered" evidence="1">
    <location>
        <begin position="1"/>
        <end position="31"/>
    </location>
</feature>
<keyword evidence="2" id="KW-0472">Membrane</keyword>
<accession>A0A7C8ZMB7</accession>
<proteinExistence type="predicted"/>
<evidence type="ECO:0000256" key="2">
    <source>
        <dbReference type="SAM" id="Phobius"/>
    </source>
</evidence>
<evidence type="ECO:0000313" key="3">
    <source>
        <dbReference type="EMBL" id="MBA4646898.1"/>
    </source>
</evidence>
<organism evidence="3">
    <name type="scientific">Opuntia streptacantha</name>
    <name type="common">Prickly pear cactus</name>
    <name type="synonym">Opuntia cardona</name>
    <dbReference type="NCBI Taxonomy" id="393608"/>
    <lineage>
        <taxon>Eukaryota</taxon>
        <taxon>Viridiplantae</taxon>
        <taxon>Streptophyta</taxon>
        <taxon>Embryophyta</taxon>
        <taxon>Tracheophyta</taxon>
        <taxon>Spermatophyta</taxon>
        <taxon>Magnoliopsida</taxon>
        <taxon>eudicotyledons</taxon>
        <taxon>Gunneridae</taxon>
        <taxon>Pentapetalae</taxon>
        <taxon>Caryophyllales</taxon>
        <taxon>Cactineae</taxon>
        <taxon>Cactaceae</taxon>
        <taxon>Opuntioideae</taxon>
        <taxon>Opuntia</taxon>
    </lineage>
</organism>
<reference evidence="3" key="1">
    <citation type="journal article" date="2013" name="J. Plant Res.">
        <title>Effect of fungi and light on seed germination of three Opuntia species from semiarid lands of central Mexico.</title>
        <authorList>
            <person name="Delgado-Sanchez P."/>
            <person name="Jimenez-Bremont J.F."/>
            <person name="Guerrero-Gonzalez Mde L."/>
            <person name="Flores J."/>
        </authorList>
    </citation>
    <scope>NUCLEOTIDE SEQUENCE</scope>
    <source>
        <tissue evidence="3">Cladode</tissue>
    </source>
</reference>
<reference evidence="3" key="2">
    <citation type="submission" date="2020-07" db="EMBL/GenBank/DDBJ databases">
        <authorList>
            <person name="Vera ALvarez R."/>
            <person name="Arias-Moreno D.M."/>
            <person name="Jimenez-Jacinto V."/>
            <person name="Jimenez-Bremont J.F."/>
            <person name="Swaminathan K."/>
            <person name="Moose S.P."/>
            <person name="Guerrero-Gonzalez M.L."/>
            <person name="Marino-Ramirez L."/>
            <person name="Landsman D."/>
            <person name="Rodriguez-Kessler M."/>
            <person name="Delgado-Sanchez P."/>
        </authorList>
    </citation>
    <scope>NUCLEOTIDE SEQUENCE</scope>
    <source>
        <tissue evidence="3">Cladode</tissue>
    </source>
</reference>
<dbReference type="AlphaFoldDB" id="A0A7C8ZMB7"/>
<protein>
    <submittedName>
        <fullName evidence="3">Uncharacterized protein</fullName>
    </submittedName>
</protein>
<name>A0A7C8ZMB7_OPUST</name>
<keyword evidence="2" id="KW-0812">Transmembrane</keyword>
<sequence>MIEVPIGAYNRGSQKNMSSLRADHSSSDNNNCFSMVQPRDKILDRNHERAQPWLLSDWSEKALNQKMARLEELGVSETKEKKNKNNASTKFFVFVDYLFLCIFFAFFCFILVKLMGL</sequence>
<feature type="transmembrane region" description="Helical" evidence="2">
    <location>
        <begin position="91"/>
        <end position="112"/>
    </location>
</feature>
<dbReference type="EMBL" id="GISG01148343">
    <property type="protein sequence ID" value="MBA4646898.1"/>
    <property type="molecule type" value="Transcribed_RNA"/>
</dbReference>
<keyword evidence="2" id="KW-1133">Transmembrane helix</keyword>
<evidence type="ECO:0000256" key="1">
    <source>
        <dbReference type="SAM" id="MobiDB-lite"/>
    </source>
</evidence>